<evidence type="ECO:0000313" key="1">
    <source>
        <dbReference type="EMBL" id="KAG9248973.1"/>
    </source>
</evidence>
<evidence type="ECO:0000313" key="2">
    <source>
        <dbReference type="Proteomes" id="UP000887226"/>
    </source>
</evidence>
<proteinExistence type="predicted"/>
<protein>
    <submittedName>
        <fullName evidence="1">Uncharacterized protein</fullName>
    </submittedName>
</protein>
<dbReference type="EMBL" id="MU253741">
    <property type="protein sequence ID" value="KAG9248973.1"/>
    <property type="molecule type" value="Genomic_DNA"/>
</dbReference>
<gene>
    <name evidence="1" type="ORF">BJ878DRAFT_486191</name>
</gene>
<keyword evidence="2" id="KW-1185">Reference proteome</keyword>
<sequence length="94" mass="10288">MAMASPLKLGAYLIILVSHGLASLHSCRLIFSLLFRPSICSNDLPCPGNGSSVSLFTFTLRRLRSRVVFGNLRSTMALRETSRCQSSPPPTFLC</sequence>
<dbReference type="AlphaFoldDB" id="A0A9P7ZCM1"/>
<accession>A0A9P7ZCM1</accession>
<reference evidence="1" key="1">
    <citation type="journal article" date="2021" name="IMA Fungus">
        <title>Genomic characterization of three marine fungi, including Emericellopsis atlantica sp. nov. with signatures of a generalist lifestyle and marine biomass degradation.</title>
        <authorList>
            <person name="Hagestad O.C."/>
            <person name="Hou L."/>
            <person name="Andersen J.H."/>
            <person name="Hansen E.H."/>
            <person name="Altermark B."/>
            <person name="Li C."/>
            <person name="Kuhnert E."/>
            <person name="Cox R.J."/>
            <person name="Crous P.W."/>
            <person name="Spatafora J.W."/>
            <person name="Lail K."/>
            <person name="Amirebrahimi M."/>
            <person name="Lipzen A."/>
            <person name="Pangilinan J."/>
            <person name="Andreopoulos W."/>
            <person name="Hayes R.D."/>
            <person name="Ng V."/>
            <person name="Grigoriev I.V."/>
            <person name="Jackson S.A."/>
            <person name="Sutton T.D.S."/>
            <person name="Dobson A.D.W."/>
            <person name="Rama T."/>
        </authorList>
    </citation>
    <scope>NUCLEOTIDE SEQUENCE</scope>
    <source>
        <strain evidence="1">TRa3180A</strain>
    </source>
</reference>
<dbReference type="Proteomes" id="UP000887226">
    <property type="component" value="Unassembled WGS sequence"/>
</dbReference>
<name>A0A9P7ZCM1_9HELO</name>
<organism evidence="1 2">
    <name type="scientific">Calycina marina</name>
    <dbReference type="NCBI Taxonomy" id="1763456"/>
    <lineage>
        <taxon>Eukaryota</taxon>
        <taxon>Fungi</taxon>
        <taxon>Dikarya</taxon>
        <taxon>Ascomycota</taxon>
        <taxon>Pezizomycotina</taxon>
        <taxon>Leotiomycetes</taxon>
        <taxon>Helotiales</taxon>
        <taxon>Pezizellaceae</taxon>
        <taxon>Calycina</taxon>
    </lineage>
</organism>
<comment type="caution">
    <text evidence="1">The sequence shown here is derived from an EMBL/GenBank/DDBJ whole genome shotgun (WGS) entry which is preliminary data.</text>
</comment>